<dbReference type="PRINTS" id="PR00237">
    <property type="entry name" value="GPCRRHODOPSN"/>
</dbReference>
<keyword evidence="10 17" id="KW-0472">Membrane</keyword>
<gene>
    <name evidence="20" type="primary">LOC111089057</name>
</gene>
<evidence type="ECO:0000256" key="14">
    <source>
        <dbReference type="ARBA" id="ARBA00023224"/>
    </source>
</evidence>
<evidence type="ECO:0000256" key="11">
    <source>
        <dbReference type="ARBA" id="ARBA00023157"/>
    </source>
</evidence>
<feature type="transmembrane region" description="Helical" evidence="17">
    <location>
        <begin position="165"/>
        <end position="188"/>
    </location>
</feature>
<keyword evidence="4" id="KW-0217">Developmental protein</keyword>
<feature type="transmembrane region" description="Helical" evidence="17">
    <location>
        <begin position="208"/>
        <end position="227"/>
    </location>
</feature>
<feature type="transmembrane region" description="Helical" evidence="17">
    <location>
        <begin position="53"/>
        <end position="74"/>
    </location>
</feature>
<feature type="transmembrane region" description="Helical" evidence="17">
    <location>
        <begin position="334"/>
        <end position="356"/>
    </location>
</feature>
<dbReference type="CDD" id="cd00637">
    <property type="entry name" value="7tm_classA_rhodopsin-like"/>
    <property type="match status" value="1"/>
</dbReference>
<keyword evidence="9" id="KW-0969">Cilium</keyword>
<feature type="transmembrane region" description="Helical" evidence="17">
    <location>
        <begin position="302"/>
        <end position="322"/>
    </location>
</feature>
<evidence type="ECO:0000313" key="20">
    <source>
        <dbReference type="RefSeq" id="XP_022256467.1"/>
    </source>
</evidence>
<dbReference type="PANTHER" id="PTHR22752:SF10">
    <property type="entry name" value="G-PROTEIN COUPLED RECEPTOR 161"/>
    <property type="match status" value="1"/>
</dbReference>
<evidence type="ECO:0000256" key="7">
    <source>
        <dbReference type="ARBA" id="ARBA00022989"/>
    </source>
</evidence>
<evidence type="ECO:0000259" key="18">
    <source>
        <dbReference type="PROSITE" id="PS50262"/>
    </source>
</evidence>
<comment type="subcellular location">
    <subcellularLocation>
        <location evidence="2">Cell membrane</location>
        <topology evidence="2">Multi-pass membrane protein</topology>
    </subcellularLocation>
    <subcellularLocation>
        <location evidence="1">Cell projection</location>
        <location evidence="1">Cilium membrane</location>
    </subcellularLocation>
</comment>
<feature type="domain" description="G-protein coupled receptors family 1 profile" evidence="18">
    <location>
        <begin position="65"/>
        <end position="354"/>
    </location>
</feature>
<evidence type="ECO:0000256" key="5">
    <source>
        <dbReference type="ARBA" id="ARBA00022475"/>
    </source>
</evidence>
<keyword evidence="8" id="KW-0297">G-protein coupled receptor</keyword>
<evidence type="ECO:0000256" key="2">
    <source>
        <dbReference type="ARBA" id="ARBA00004651"/>
    </source>
</evidence>
<evidence type="ECO:0000256" key="6">
    <source>
        <dbReference type="ARBA" id="ARBA00022692"/>
    </source>
</evidence>
<dbReference type="InterPro" id="IPR000276">
    <property type="entry name" value="GPCR_Rhodpsn"/>
</dbReference>
<protein>
    <submittedName>
        <fullName evidence="20">G-protein coupled receptor 161-like isoform X1</fullName>
    </submittedName>
</protein>
<keyword evidence="14" id="KW-0807">Transducer</keyword>
<keyword evidence="6 17" id="KW-0812">Transmembrane</keyword>
<sequence>MSTQGFGPAMKPAESSPLISTWTVPRLVNLTSNLNIDAHNSTFSDIRKELQTIALILTFILSVISNGIVFVLFYKKPLLRSFSNRFVLNLSLTHLLQTLLILPGFLLGGVLGVWTLGDTWCHISGIVSTCLNLETSFSLVLIAVDRNYAVNSPLHYSMTITKRKTGAFIAVTWIVASLLCTPLIFGVPQIQFRINWCACAPLWGQRDLYTYVYSGLIVMAGLVMPLVKLSSTYCSMFLAARTSSVRVRQHNVNTPSVTEVQFFAPQETCTIHQLKKKSYRRASSSSQFFFFGDEWKAVRTGVIVIFSFIICWGPYFAVIGIEPYIQFKKWPPEYIVPVSIFLSFSSCVVNPYIYVFRNKTTRNHAKRLFQHVSRDVEPRLSTFKQAEVNSSLIPHLPPVQMEDDLSSQPQEAIGSA</sequence>
<dbReference type="GeneID" id="111089057"/>
<feature type="region of interest" description="Disordered" evidence="16">
    <location>
        <begin position="397"/>
        <end position="416"/>
    </location>
</feature>
<dbReference type="Gene3D" id="1.20.1070.10">
    <property type="entry name" value="Rhodopsin 7-helix transmembrane proteins"/>
    <property type="match status" value="1"/>
</dbReference>
<keyword evidence="7 17" id="KW-1133">Transmembrane helix</keyword>
<evidence type="ECO:0000256" key="1">
    <source>
        <dbReference type="ARBA" id="ARBA00004309"/>
    </source>
</evidence>
<evidence type="ECO:0000256" key="17">
    <source>
        <dbReference type="SAM" id="Phobius"/>
    </source>
</evidence>
<evidence type="ECO:0000256" key="10">
    <source>
        <dbReference type="ARBA" id="ARBA00023136"/>
    </source>
</evidence>
<evidence type="ECO:0000256" key="15">
    <source>
        <dbReference type="ARBA" id="ARBA00023273"/>
    </source>
</evidence>
<evidence type="ECO:0000256" key="3">
    <source>
        <dbReference type="ARBA" id="ARBA00010663"/>
    </source>
</evidence>
<evidence type="ECO:0000256" key="8">
    <source>
        <dbReference type="ARBA" id="ARBA00023040"/>
    </source>
</evidence>
<keyword evidence="5" id="KW-1003">Cell membrane</keyword>
<dbReference type="InterPro" id="IPR017452">
    <property type="entry name" value="GPCR_Rhodpsn_7TM"/>
</dbReference>
<dbReference type="Pfam" id="PF00001">
    <property type="entry name" value="7tm_1"/>
    <property type="match status" value="1"/>
</dbReference>
<evidence type="ECO:0000256" key="9">
    <source>
        <dbReference type="ARBA" id="ARBA00023069"/>
    </source>
</evidence>
<name>A0ABM1TKR1_LIMPO</name>
<reference evidence="20" key="1">
    <citation type="submission" date="2025-08" db="UniProtKB">
        <authorList>
            <consortium name="RefSeq"/>
        </authorList>
    </citation>
    <scope>IDENTIFICATION</scope>
    <source>
        <tissue evidence="20">Muscle</tissue>
    </source>
</reference>
<dbReference type="PROSITE" id="PS50262">
    <property type="entry name" value="G_PROTEIN_RECEP_F1_2"/>
    <property type="match status" value="1"/>
</dbReference>
<dbReference type="RefSeq" id="XP_022256467.1">
    <property type="nucleotide sequence ID" value="XM_022400759.1"/>
</dbReference>
<dbReference type="PRINTS" id="PR01102">
    <property type="entry name" value="5HT6RECEPTR"/>
</dbReference>
<keyword evidence="15" id="KW-0966">Cell projection</keyword>
<evidence type="ECO:0000256" key="12">
    <source>
        <dbReference type="ARBA" id="ARBA00023170"/>
    </source>
</evidence>
<keyword evidence="13" id="KW-0325">Glycoprotein</keyword>
<evidence type="ECO:0000256" key="13">
    <source>
        <dbReference type="ARBA" id="ARBA00023180"/>
    </source>
</evidence>
<feature type="transmembrane region" description="Helical" evidence="17">
    <location>
        <begin position="95"/>
        <end position="117"/>
    </location>
</feature>
<organism evidence="19 20">
    <name type="scientific">Limulus polyphemus</name>
    <name type="common">Atlantic horseshoe crab</name>
    <dbReference type="NCBI Taxonomy" id="6850"/>
    <lineage>
        <taxon>Eukaryota</taxon>
        <taxon>Metazoa</taxon>
        <taxon>Ecdysozoa</taxon>
        <taxon>Arthropoda</taxon>
        <taxon>Chelicerata</taxon>
        <taxon>Merostomata</taxon>
        <taxon>Xiphosura</taxon>
        <taxon>Limulidae</taxon>
        <taxon>Limulus</taxon>
    </lineage>
</organism>
<dbReference type="PANTHER" id="PTHR22752">
    <property type="entry name" value="G PROTEIN-COUPLED RECEPTOR"/>
    <property type="match status" value="1"/>
</dbReference>
<accession>A0ABM1TKR1</accession>
<keyword evidence="11" id="KW-1015">Disulfide bond</keyword>
<feature type="transmembrane region" description="Helical" evidence="17">
    <location>
        <begin position="123"/>
        <end position="144"/>
    </location>
</feature>
<dbReference type="Proteomes" id="UP000694941">
    <property type="component" value="Unplaced"/>
</dbReference>
<evidence type="ECO:0000256" key="16">
    <source>
        <dbReference type="SAM" id="MobiDB-lite"/>
    </source>
</evidence>
<evidence type="ECO:0000256" key="4">
    <source>
        <dbReference type="ARBA" id="ARBA00022473"/>
    </source>
</evidence>
<comment type="similarity">
    <text evidence="3">Belongs to the G-protein coupled receptor 1 family.</text>
</comment>
<evidence type="ECO:0000313" key="19">
    <source>
        <dbReference type="Proteomes" id="UP000694941"/>
    </source>
</evidence>
<keyword evidence="19" id="KW-1185">Reference proteome</keyword>
<dbReference type="SUPFAM" id="SSF81321">
    <property type="entry name" value="Family A G protein-coupled receptor-like"/>
    <property type="match status" value="1"/>
</dbReference>
<proteinExistence type="inferred from homology"/>
<keyword evidence="12" id="KW-0675">Receptor</keyword>